<evidence type="ECO:0000256" key="1">
    <source>
        <dbReference type="SAM" id="SignalP"/>
    </source>
</evidence>
<feature type="chain" id="PRO_5035836736" evidence="1">
    <location>
        <begin position="27"/>
        <end position="269"/>
    </location>
</feature>
<reference evidence="2 3" key="1">
    <citation type="submission" date="2020-04" db="EMBL/GenBank/DDBJ databases">
        <authorList>
            <person name="Alioto T."/>
            <person name="Alioto T."/>
            <person name="Gomez Garrido J."/>
        </authorList>
    </citation>
    <scope>NUCLEOTIDE SEQUENCE [LARGE SCALE GENOMIC DNA]</scope>
</reference>
<comment type="caution">
    <text evidence="2">The sequence shown here is derived from an EMBL/GenBank/DDBJ whole genome shotgun (WGS) entry which is preliminary data.</text>
</comment>
<dbReference type="Proteomes" id="UP000494165">
    <property type="component" value="Unassembled WGS sequence"/>
</dbReference>
<protein>
    <submittedName>
        <fullName evidence="2">Uncharacterized protein</fullName>
    </submittedName>
</protein>
<organism evidence="2 3">
    <name type="scientific">Cloeon dipterum</name>
    <dbReference type="NCBI Taxonomy" id="197152"/>
    <lineage>
        <taxon>Eukaryota</taxon>
        <taxon>Metazoa</taxon>
        <taxon>Ecdysozoa</taxon>
        <taxon>Arthropoda</taxon>
        <taxon>Hexapoda</taxon>
        <taxon>Insecta</taxon>
        <taxon>Pterygota</taxon>
        <taxon>Palaeoptera</taxon>
        <taxon>Ephemeroptera</taxon>
        <taxon>Pisciforma</taxon>
        <taxon>Baetidae</taxon>
        <taxon>Cloeon</taxon>
    </lineage>
</organism>
<sequence>MSSKAVLILSVCVVVWVQQIVAQAKGKKINCAKEDYTILDKCCEIPIGNLAENEMMADCNPQKDKKLYSWINDFQMNKLQLAKKNNSIDLNDATTKSTFCQVANFTNCLFEKASLMFPNGTVNAEAAKDFLTASREDPWKTLIADQITQMGNLEDYIPKKFEANLPCPENPKKPKGKTVNVTMGPLVLVQFLQIGVVEMCPQPKNFTKKDKCNATLSTWKTCSNFLLDSLYSASSSPIKIKTHSFSSEKKSGPKKNIFSYLRDAKNNNM</sequence>
<name>A0A8S1DD46_9INSE</name>
<proteinExistence type="predicted"/>
<keyword evidence="1" id="KW-0732">Signal</keyword>
<gene>
    <name evidence="2" type="ORF">CLODIP_2_CD13627</name>
</gene>
<keyword evidence="3" id="KW-1185">Reference proteome</keyword>
<accession>A0A8S1DD46</accession>
<evidence type="ECO:0000313" key="3">
    <source>
        <dbReference type="Proteomes" id="UP000494165"/>
    </source>
</evidence>
<dbReference type="EMBL" id="CADEPI010000149">
    <property type="protein sequence ID" value="CAB3377681.1"/>
    <property type="molecule type" value="Genomic_DNA"/>
</dbReference>
<evidence type="ECO:0000313" key="2">
    <source>
        <dbReference type="EMBL" id="CAB3377681.1"/>
    </source>
</evidence>
<feature type="signal peptide" evidence="1">
    <location>
        <begin position="1"/>
        <end position="26"/>
    </location>
</feature>
<dbReference type="AlphaFoldDB" id="A0A8S1DD46"/>